<dbReference type="InterPro" id="IPR003439">
    <property type="entry name" value="ABC_transporter-like_ATP-bd"/>
</dbReference>
<dbReference type="InterPro" id="IPR003593">
    <property type="entry name" value="AAA+_ATPase"/>
</dbReference>
<dbReference type="EMBL" id="JADMKU010000016">
    <property type="protein sequence ID" value="MBR9652578.1"/>
    <property type="molecule type" value="Genomic_DNA"/>
</dbReference>
<accession>A0ABS5HVH5</accession>
<dbReference type="SUPFAM" id="SSF52540">
    <property type="entry name" value="P-loop containing nucleoside triphosphate hydrolases"/>
    <property type="match status" value="1"/>
</dbReference>
<gene>
    <name evidence="7" type="ORF">IT775_15775</name>
</gene>
<dbReference type="PANTHER" id="PTHR43820:SF2">
    <property type="entry name" value="ABC TRANSPORTER ATP-BINDING PROTEIN"/>
    <property type="match status" value="1"/>
</dbReference>
<dbReference type="Pfam" id="PF00005">
    <property type="entry name" value="ABC_tran"/>
    <property type="match status" value="1"/>
</dbReference>
<protein>
    <submittedName>
        <fullName evidence="7">ATP-binding cassette domain-containing protein</fullName>
    </submittedName>
</protein>
<keyword evidence="4 7" id="KW-0067">ATP-binding</keyword>
<feature type="domain" description="ABC transporter" evidence="6">
    <location>
        <begin position="5"/>
        <end position="227"/>
    </location>
</feature>
<dbReference type="Gene3D" id="3.40.50.300">
    <property type="entry name" value="P-loop containing nucleotide triphosphate hydrolases"/>
    <property type="match status" value="1"/>
</dbReference>
<evidence type="ECO:0000256" key="5">
    <source>
        <dbReference type="ARBA" id="ARBA00022970"/>
    </source>
</evidence>
<evidence type="ECO:0000259" key="6">
    <source>
        <dbReference type="PROSITE" id="PS50893"/>
    </source>
</evidence>
<dbReference type="PROSITE" id="PS50893">
    <property type="entry name" value="ABC_TRANSPORTER_2"/>
    <property type="match status" value="1"/>
</dbReference>
<dbReference type="RefSeq" id="WP_212702197.1">
    <property type="nucleotide sequence ID" value="NZ_JADMKU010000016.1"/>
</dbReference>
<evidence type="ECO:0000313" key="8">
    <source>
        <dbReference type="Proteomes" id="UP001195941"/>
    </source>
</evidence>
<dbReference type="SMART" id="SM00382">
    <property type="entry name" value="AAA"/>
    <property type="match status" value="1"/>
</dbReference>
<dbReference type="InterPro" id="IPR027417">
    <property type="entry name" value="P-loop_NTPase"/>
</dbReference>
<evidence type="ECO:0000256" key="2">
    <source>
        <dbReference type="ARBA" id="ARBA00022448"/>
    </source>
</evidence>
<evidence type="ECO:0000256" key="3">
    <source>
        <dbReference type="ARBA" id="ARBA00022741"/>
    </source>
</evidence>
<evidence type="ECO:0000256" key="4">
    <source>
        <dbReference type="ARBA" id="ARBA00022840"/>
    </source>
</evidence>
<dbReference type="PANTHER" id="PTHR43820">
    <property type="entry name" value="HIGH-AFFINITY BRANCHED-CHAIN AMINO ACID TRANSPORT ATP-BINDING PROTEIN LIVF"/>
    <property type="match status" value="1"/>
</dbReference>
<comment type="similarity">
    <text evidence="1">Belongs to the ABC transporter superfamily.</text>
</comment>
<comment type="caution">
    <text evidence="7">The sequence shown here is derived from an EMBL/GenBank/DDBJ whole genome shotgun (WGS) entry which is preliminary data.</text>
</comment>
<dbReference type="Proteomes" id="UP001195941">
    <property type="component" value="Unassembled WGS sequence"/>
</dbReference>
<proteinExistence type="inferred from homology"/>
<keyword evidence="2" id="KW-0813">Transport</keyword>
<evidence type="ECO:0000256" key="1">
    <source>
        <dbReference type="ARBA" id="ARBA00005417"/>
    </source>
</evidence>
<dbReference type="InterPro" id="IPR052156">
    <property type="entry name" value="BCAA_Transport_ATP-bd_LivF"/>
</dbReference>
<evidence type="ECO:0000313" key="7">
    <source>
        <dbReference type="EMBL" id="MBR9652578.1"/>
    </source>
</evidence>
<sequence>MSGLLAIDTLTGGYHDTNVVFDVSVQVAPGQVLGLFGRNGVGKTTLARLVQGGLRPATGDIRLGGRSVTGLAAYERRALGLGYMPQTGMVFDDMSVRDNLYLGENRCPPDAYFDRFPRLAERLDQKAGSMSGGERKILAFVRTMIEDTGLLVLDEPSEGVQPENIDHMADCLKERARDGAGIILIEQNMTFLTQVADSYLGLDAGRVCLRGDAGEVTDGQIKAALAI</sequence>
<reference evidence="7 8" key="1">
    <citation type="journal article" date="2021" name="Arch. Microbiol.">
        <title>Thalassobius aquimarinus sp. nov., isolated from the Sea of Japan seashore.</title>
        <authorList>
            <person name="Kurilenko V.V."/>
            <person name="Romanenko L.A."/>
            <person name="Chernysheva N.Y."/>
            <person name="Velansky P.V."/>
            <person name="Tekutyeva L.A."/>
            <person name="Isaeva M.P."/>
            <person name="Mikhailov V.V."/>
        </authorList>
    </citation>
    <scope>NUCLEOTIDE SEQUENCE [LARGE SCALE GENOMIC DNA]</scope>
    <source>
        <strain evidence="7 8">KMM 8518</strain>
    </source>
</reference>
<dbReference type="GO" id="GO:0005524">
    <property type="term" value="F:ATP binding"/>
    <property type="evidence" value="ECO:0007669"/>
    <property type="project" value="UniProtKB-KW"/>
</dbReference>
<organism evidence="7 8">
    <name type="scientific">Thalassovita aquimarina</name>
    <dbReference type="NCBI Taxonomy" id="2785917"/>
    <lineage>
        <taxon>Bacteria</taxon>
        <taxon>Pseudomonadati</taxon>
        <taxon>Pseudomonadota</taxon>
        <taxon>Alphaproteobacteria</taxon>
        <taxon>Rhodobacterales</taxon>
        <taxon>Roseobacteraceae</taxon>
        <taxon>Thalassovita</taxon>
    </lineage>
</organism>
<keyword evidence="3" id="KW-0547">Nucleotide-binding</keyword>
<keyword evidence="8" id="KW-1185">Reference proteome</keyword>
<keyword evidence="5" id="KW-0029">Amino-acid transport</keyword>
<name>A0ABS5HVH5_9RHOB</name>